<dbReference type="PANTHER" id="PTHR30373">
    <property type="entry name" value="UPF0603 PROTEIN YGCG"/>
    <property type="match status" value="1"/>
</dbReference>
<gene>
    <name evidence="4" type="ORF">ACFOY1_11005</name>
</gene>
<feature type="transmembrane region" description="Helical" evidence="2">
    <location>
        <begin position="241"/>
        <end position="258"/>
    </location>
</feature>
<keyword evidence="5" id="KW-1185">Reference proteome</keyword>
<evidence type="ECO:0000259" key="3">
    <source>
        <dbReference type="Pfam" id="PF04536"/>
    </source>
</evidence>
<evidence type="ECO:0000256" key="1">
    <source>
        <dbReference type="SAM" id="MobiDB-lite"/>
    </source>
</evidence>
<comment type="caution">
    <text evidence="4">The sequence shown here is derived from an EMBL/GenBank/DDBJ whole genome shotgun (WGS) entry which is preliminary data.</text>
</comment>
<protein>
    <submittedName>
        <fullName evidence="4">TPM domain-containing protein</fullName>
    </submittedName>
</protein>
<dbReference type="PANTHER" id="PTHR30373:SF2">
    <property type="entry name" value="UPF0603 PROTEIN YGCG"/>
    <property type="match status" value="1"/>
</dbReference>
<evidence type="ECO:0000313" key="4">
    <source>
        <dbReference type="EMBL" id="MFC4201482.1"/>
    </source>
</evidence>
<dbReference type="RefSeq" id="WP_217963164.1">
    <property type="nucleotide sequence ID" value="NZ_JAHTBN010000002.1"/>
</dbReference>
<dbReference type="Pfam" id="PF04536">
    <property type="entry name" value="TPM_phosphatase"/>
    <property type="match status" value="1"/>
</dbReference>
<keyword evidence="2" id="KW-0472">Membrane</keyword>
<evidence type="ECO:0000313" key="5">
    <source>
        <dbReference type="Proteomes" id="UP001595848"/>
    </source>
</evidence>
<evidence type="ECO:0000256" key="2">
    <source>
        <dbReference type="SAM" id="Phobius"/>
    </source>
</evidence>
<feature type="transmembrane region" description="Helical" evidence="2">
    <location>
        <begin position="29"/>
        <end position="50"/>
    </location>
</feature>
<accession>A0ABV8NZ74</accession>
<reference evidence="5" key="1">
    <citation type="journal article" date="2019" name="Int. J. Syst. Evol. Microbiol.">
        <title>The Global Catalogue of Microorganisms (GCM) 10K type strain sequencing project: providing services to taxonomists for standard genome sequencing and annotation.</title>
        <authorList>
            <consortium name="The Broad Institute Genomics Platform"/>
            <consortium name="The Broad Institute Genome Sequencing Center for Infectious Disease"/>
            <person name="Wu L."/>
            <person name="Ma J."/>
        </authorList>
    </citation>
    <scope>NUCLEOTIDE SEQUENCE [LARGE SCALE GENOMIC DNA]</scope>
    <source>
        <strain evidence="5">LMG 24813</strain>
    </source>
</reference>
<proteinExistence type="predicted"/>
<name>A0ABV8NZ74_9BURK</name>
<dbReference type="InterPro" id="IPR007621">
    <property type="entry name" value="TPM_dom"/>
</dbReference>
<feature type="region of interest" description="Disordered" evidence="1">
    <location>
        <begin position="1"/>
        <end position="24"/>
    </location>
</feature>
<dbReference type="Proteomes" id="UP001595848">
    <property type="component" value="Unassembled WGS sequence"/>
</dbReference>
<organism evidence="4 5">
    <name type="scientific">Candidimonas humi</name>
    <dbReference type="NCBI Taxonomy" id="683355"/>
    <lineage>
        <taxon>Bacteria</taxon>
        <taxon>Pseudomonadati</taxon>
        <taxon>Pseudomonadota</taxon>
        <taxon>Betaproteobacteria</taxon>
        <taxon>Burkholderiales</taxon>
        <taxon>Alcaligenaceae</taxon>
        <taxon>Candidimonas</taxon>
    </lineage>
</organism>
<dbReference type="EMBL" id="JBHSBV010000003">
    <property type="protein sequence ID" value="MFC4201482.1"/>
    <property type="molecule type" value="Genomic_DNA"/>
</dbReference>
<keyword evidence="2" id="KW-1133">Transmembrane helix</keyword>
<keyword evidence="2" id="KW-0812">Transmembrane</keyword>
<feature type="domain" description="TPM" evidence="3">
    <location>
        <begin position="61"/>
        <end position="184"/>
    </location>
</feature>
<sequence>MRRFDAAVSARSNHAGSERARSGHAGSGFAAWFAPLLLCLCALYAAACGAQQAVPVLTQRVTDLTHTLDAATQSQLTQQLAALEQRKGAQIAVLMVPSIGNETIEQYATRVFDQWKLGRKNVDDGILFVIAKDDHKLRIEVGYGLEGAVPDISAGRIIREQVTPRFKQGDFAGGVKAGVDSLVKLVDGESLPPPAHTGASGSGDAPPVHMLVPLAFIVMLLPSAFAALAAALFVYLMFHSIGIALIGAFVAFILSRFARAARAGGRGGSARISRTGGVIGGLGGGFGGGFGGGAGGGGFGGGGGGSGGGGASGSW</sequence>
<feature type="transmembrane region" description="Helical" evidence="2">
    <location>
        <begin position="211"/>
        <end position="235"/>
    </location>
</feature>